<proteinExistence type="predicted"/>
<dbReference type="PROSITE" id="PS50110">
    <property type="entry name" value="RESPONSE_REGULATORY"/>
    <property type="match status" value="1"/>
</dbReference>
<dbReference type="InterPro" id="IPR024186">
    <property type="entry name" value="Sig_transdc_resp-reg_PatA"/>
</dbReference>
<keyword evidence="5" id="KW-1185">Reference proteome</keyword>
<accession>P72972</accession>
<dbReference type="PANTHER" id="PTHR44591:SF23">
    <property type="entry name" value="CHEY SUBFAMILY"/>
    <property type="match status" value="1"/>
</dbReference>
<dbReference type="AlphaFoldDB" id="P72972"/>
<dbReference type="Gene3D" id="3.40.50.2300">
    <property type="match status" value="1"/>
</dbReference>
<dbReference type="STRING" id="1148.gene:10497851"/>
<dbReference type="IntAct" id="P72972">
    <property type="interactions" value="8"/>
</dbReference>
<name>P72972_SYNY3</name>
<dbReference type="eggNOG" id="COG3706">
    <property type="taxonomic scope" value="Bacteria"/>
</dbReference>
<dbReference type="PhylomeDB" id="P72972"/>
<dbReference type="PIRSF" id="PIRSF005897">
    <property type="entry name" value="RR_PatA"/>
    <property type="match status" value="1"/>
</dbReference>
<evidence type="ECO:0000259" key="3">
    <source>
        <dbReference type="PROSITE" id="PS50110"/>
    </source>
</evidence>
<dbReference type="GO" id="GO:0000160">
    <property type="term" value="P:phosphorelay signal transduction system"/>
    <property type="evidence" value="ECO:0000318"/>
    <property type="project" value="GO_Central"/>
</dbReference>
<evidence type="ECO:0000313" key="4">
    <source>
        <dbReference type="EMBL" id="BAA16990.1"/>
    </source>
</evidence>
<gene>
    <name evidence="4" type="ordered locus">slr1594</name>
</gene>
<comment type="caution">
    <text evidence="2">Lacks conserved residue(s) required for the propagation of feature annotation.</text>
</comment>
<dbReference type="InParanoid" id="P72972"/>
<dbReference type="SUPFAM" id="SSF52172">
    <property type="entry name" value="CheY-like"/>
    <property type="match status" value="1"/>
</dbReference>
<dbReference type="SMART" id="SM00448">
    <property type="entry name" value="REC"/>
    <property type="match status" value="1"/>
</dbReference>
<dbReference type="InterPro" id="IPR011006">
    <property type="entry name" value="CheY-like_superfamily"/>
</dbReference>
<reference evidence="4 5" key="2">
    <citation type="journal article" date="1996" name="DNA Res.">
        <title>Sequence analysis of the genome of the unicellular cyanobacterium Synechocystis sp. strain PCC6803. II. Sequence determination of the entire genome and assignment of potential protein-coding regions.</title>
        <authorList>
            <person name="Kaneko T."/>
            <person name="Sato S."/>
            <person name="Kotani H."/>
            <person name="Tanaka A."/>
            <person name="Asamizu E."/>
            <person name="Nakamura Y."/>
            <person name="Miyajima N."/>
            <person name="Hirosawa M."/>
            <person name="Sugiura M."/>
            <person name="Sasamoto S."/>
            <person name="Kimura T."/>
            <person name="Hosouchi T."/>
            <person name="Matsuno A."/>
            <person name="Muraki A."/>
            <person name="Nakazaki N."/>
            <person name="Naruo K."/>
            <person name="Okumura S."/>
            <person name="Shimpo S."/>
            <person name="Takeuchi C."/>
            <person name="Wada T."/>
            <person name="Watanabe A."/>
            <person name="Yamada M."/>
            <person name="Yasuda M."/>
            <person name="Tabata S."/>
        </authorList>
    </citation>
    <scope>NUCLEOTIDE SEQUENCE [LARGE SCALE GENOMIC DNA]</scope>
    <source>
        <strain evidence="5">ATCC 27184 / PCC 6803 / Kazusa</strain>
    </source>
</reference>
<dbReference type="EnsemblBacteria" id="BAA16990">
    <property type="protein sequence ID" value="BAA16990"/>
    <property type="gene ID" value="BAA16990"/>
</dbReference>
<evidence type="ECO:0000256" key="1">
    <source>
        <dbReference type="ARBA" id="ARBA00022553"/>
    </source>
</evidence>
<organism evidence="4 5">
    <name type="scientific">Synechocystis sp. (strain ATCC 27184 / PCC 6803 / Kazusa)</name>
    <dbReference type="NCBI Taxonomy" id="1111708"/>
    <lineage>
        <taxon>Bacteria</taxon>
        <taxon>Bacillati</taxon>
        <taxon>Cyanobacteriota</taxon>
        <taxon>Cyanophyceae</taxon>
        <taxon>Synechococcales</taxon>
        <taxon>Merismopediaceae</taxon>
        <taxon>Synechocystis</taxon>
    </lineage>
</organism>
<dbReference type="PANTHER" id="PTHR44591">
    <property type="entry name" value="STRESS RESPONSE REGULATOR PROTEIN 1"/>
    <property type="match status" value="1"/>
</dbReference>
<dbReference type="Pfam" id="PF00072">
    <property type="entry name" value="Response_reg"/>
    <property type="match status" value="1"/>
</dbReference>
<dbReference type="KEGG" id="syn:slr1594"/>
<dbReference type="GO" id="GO:0000156">
    <property type="term" value="F:phosphorelay response regulator activity"/>
    <property type="evidence" value="ECO:0000318"/>
    <property type="project" value="GO_Central"/>
</dbReference>
<evidence type="ECO:0000256" key="2">
    <source>
        <dbReference type="PROSITE-ProRule" id="PRU00169"/>
    </source>
</evidence>
<dbReference type="InterPro" id="IPR001789">
    <property type="entry name" value="Sig_transdc_resp-reg_receiver"/>
</dbReference>
<keyword evidence="1" id="KW-0597">Phosphoprotein</keyword>
<dbReference type="InterPro" id="IPR025497">
    <property type="entry name" value="PatA-like_N"/>
</dbReference>
<dbReference type="PaxDb" id="1148-1652065"/>
<dbReference type="InterPro" id="IPR050595">
    <property type="entry name" value="Bact_response_regulator"/>
</dbReference>
<dbReference type="SMR" id="P72972"/>
<evidence type="ECO:0000313" key="5">
    <source>
        <dbReference type="Proteomes" id="UP000001425"/>
    </source>
</evidence>
<protein>
    <submittedName>
        <fullName evidence="4">PatA subfamily</fullName>
    </submittedName>
</protein>
<sequence length="395" mass="45467">MTALILPFFEDRAMADKLQSPGLQKFQDNGAKRAIPRELLEQLTADKFTGQLVIRNPFDEFVDWQIYLGNGKIHFANSAVGNGKRLNYMLGKLFQHSHLQLPTGLESDYNYICDLWKRKYFSFQQTRSVLTQFTQEALVQALSLPKTEYKLEPNNKLRHLFLNLNLEQAVGPIEKKVDYWWELRSEINSPFQRPLVQDMRKLRGVLTKANFQTTEEFWKVFQQNLENLHCLYDIASATKLSTLQLAIAMRNLIKAGDITMLPYQEIAIDNRPLVVTVDENQVHQHIVEYTLEKSGYRVNTITDPFKALASLQGQNPDLILINADMEKMDGYQLASLCRKSPQLKQVPIVLMVENDNLVHNIRAKMSGVNDNLSKPFLPQDLLLKVKTNLREMAAV</sequence>
<dbReference type="PIR" id="S74950">
    <property type="entry name" value="S74950"/>
</dbReference>
<feature type="domain" description="Response regulatory" evidence="3">
    <location>
        <begin position="273"/>
        <end position="389"/>
    </location>
</feature>
<reference evidence="4 5" key="1">
    <citation type="journal article" date="1995" name="DNA Res.">
        <title>Sequence analysis of the genome of the unicellular cyanobacterium Synechocystis sp. strain PCC6803. I. Sequence features in the 1 Mb region from map positions 64% to 92% of the genome.</title>
        <authorList>
            <person name="Kaneko T."/>
            <person name="Tanaka A."/>
            <person name="Sato S."/>
            <person name="Kotani H."/>
            <person name="Sazuka T."/>
            <person name="Miyajima N."/>
            <person name="Sugiura M."/>
            <person name="Tabata S."/>
        </authorList>
    </citation>
    <scope>NUCLEOTIDE SEQUENCE [LARGE SCALE GENOMIC DNA]</scope>
    <source>
        <strain evidence="5">ATCC 27184 / PCC 6803 / Kazusa</strain>
    </source>
</reference>
<dbReference type="EMBL" id="BA000022">
    <property type="protein sequence ID" value="BAA16990.1"/>
    <property type="molecule type" value="Genomic_DNA"/>
</dbReference>
<dbReference type="Pfam" id="PF14332">
    <property type="entry name" value="DUF4388"/>
    <property type="match status" value="1"/>
</dbReference>
<dbReference type="Proteomes" id="UP000001425">
    <property type="component" value="Chromosome"/>
</dbReference>